<name>A0ABP6ZWR5_9ACTN</name>
<dbReference type="RefSeq" id="WP_344803847.1">
    <property type="nucleotide sequence ID" value="NZ_BAABAB010000014.1"/>
</dbReference>
<evidence type="ECO:0000256" key="1">
    <source>
        <dbReference type="SAM" id="SignalP"/>
    </source>
</evidence>
<evidence type="ECO:0000313" key="3">
    <source>
        <dbReference type="Proteomes" id="UP001501490"/>
    </source>
</evidence>
<keyword evidence="3" id="KW-1185">Reference proteome</keyword>
<reference evidence="3" key="1">
    <citation type="journal article" date="2019" name="Int. J. Syst. Evol. Microbiol.">
        <title>The Global Catalogue of Microorganisms (GCM) 10K type strain sequencing project: providing services to taxonomists for standard genome sequencing and annotation.</title>
        <authorList>
            <consortium name="The Broad Institute Genomics Platform"/>
            <consortium name="The Broad Institute Genome Sequencing Center for Infectious Disease"/>
            <person name="Wu L."/>
            <person name="Ma J."/>
        </authorList>
    </citation>
    <scope>NUCLEOTIDE SEQUENCE [LARGE SCALE GENOMIC DNA]</scope>
    <source>
        <strain evidence="3">JCM 16929</strain>
    </source>
</reference>
<dbReference type="PROSITE" id="PS51257">
    <property type="entry name" value="PROKAR_LIPOPROTEIN"/>
    <property type="match status" value="1"/>
</dbReference>
<organism evidence="2 3">
    <name type="scientific">Microlunatus ginsengisoli</name>
    <dbReference type="NCBI Taxonomy" id="363863"/>
    <lineage>
        <taxon>Bacteria</taxon>
        <taxon>Bacillati</taxon>
        <taxon>Actinomycetota</taxon>
        <taxon>Actinomycetes</taxon>
        <taxon>Propionibacteriales</taxon>
        <taxon>Propionibacteriaceae</taxon>
        <taxon>Microlunatus</taxon>
    </lineage>
</organism>
<dbReference type="EMBL" id="BAABAB010000014">
    <property type="protein sequence ID" value="GAA3617363.1"/>
    <property type="molecule type" value="Genomic_DNA"/>
</dbReference>
<sequence length="162" mass="16286">MRSGPIRTAAAFLLLALAGCTSPSPACTEIGSPSGIRVVVVDDLAGHLTRLGLDVCSDGKCRTVSVELTPGMTTRADDCPMTSDDSSCSATAVPDGTLVGFAAIDELTAGHTSVGATATIAGKQRTFDAITVDVTTTYPNGQACPAGGNQGSLEVRRTGLVG</sequence>
<feature type="signal peptide" evidence="1">
    <location>
        <begin position="1"/>
        <end position="26"/>
    </location>
</feature>
<dbReference type="Proteomes" id="UP001501490">
    <property type="component" value="Unassembled WGS sequence"/>
</dbReference>
<protein>
    <submittedName>
        <fullName evidence="2">Uncharacterized protein</fullName>
    </submittedName>
</protein>
<gene>
    <name evidence="2" type="ORF">GCM10022236_19390</name>
</gene>
<keyword evidence="1" id="KW-0732">Signal</keyword>
<proteinExistence type="predicted"/>
<comment type="caution">
    <text evidence="2">The sequence shown here is derived from an EMBL/GenBank/DDBJ whole genome shotgun (WGS) entry which is preliminary data.</text>
</comment>
<evidence type="ECO:0000313" key="2">
    <source>
        <dbReference type="EMBL" id="GAA3617363.1"/>
    </source>
</evidence>
<accession>A0ABP6ZWR5</accession>
<feature type="chain" id="PRO_5046099582" evidence="1">
    <location>
        <begin position="27"/>
        <end position="162"/>
    </location>
</feature>